<evidence type="ECO:0000256" key="2">
    <source>
        <dbReference type="ARBA" id="ARBA00007812"/>
    </source>
</evidence>
<dbReference type="EMBL" id="GFXV01007934">
    <property type="protein sequence ID" value="MBW19739.1"/>
    <property type="molecule type" value="Transcribed_RNA"/>
</dbReference>
<comment type="cofactor">
    <cofactor evidence="1">
        <name>thiamine diphosphate</name>
        <dbReference type="ChEBI" id="CHEBI:58937"/>
    </cofactor>
</comment>
<dbReference type="InterPro" id="IPR012001">
    <property type="entry name" value="Thiamin_PyroP_enz_TPP-bd_dom"/>
</dbReference>
<evidence type="ECO:0000256" key="1">
    <source>
        <dbReference type="ARBA" id="ARBA00001964"/>
    </source>
</evidence>
<gene>
    <name evidence="15" type="primary">HACL1_2</name>
</gene>
<evidence type="ECO:0000259" key="12">
    <source>
        <dbReference type="Pfam" id="PF00205"/>
    </source>
</evidence>
<dbReference type="InterPro" id="IPR029035">
    <property type="entry name" value="DHS-like_NAD/FAD-binding_dom"/>
</dbReference>
<dbReference type="GO" id="GO:0030976">
    <property type="term" value="F:thiamine pyrophosphate binding"/>
    <property type="evidence" value="ECO:0007669"/>
    <property type="project" value="InterPro"/>
</dbReference>
<dbReference type="Pfam" id="PF02775">
    <property type="entry name" value="TPP_enzyme_C"/>
    <property type="match status" value="1"/>
</dbReference>
<dbReference type="GO" id="GO:0106359">
    <property type="term" value="F:2-hydroxyacyl-CoA lyase activity"/>
    <property type="evidence" value="ECO:0007669"/>
    <property type="project" value="UniProtKB-EC"/>
</dbReference>
<reference evidence="15" key="1">
    <citation type="submission" date="2017-10" db="EMBL/GenBank/DDBJ databases">
        <title>Transcriptome Assembly of Sugarcane Aphid Adults.</title>
        <authorList>
            <person name="Scully E.D."/>
            <person name="Palmer N.A."/>
            <person name="Geib S.M."/>
            <person name="Sarath G."/>
            <person name="Sattler S.E."/>
        </authorList>
    </citation>
    <scope>NUCLEOTIDE SEQUENCE</scope>
    <source>
        <tissue evidence="15">Whole body</tissue>
    </source>
</reference>
<feature type="domain" description="Thiamine pyrophosphate enzyme N-terminal TPP-binding" evidence="14">
    <location>
        <begin position="10"/>
        <end position="124"/>
    </location>
</feature>
<evidence type="ECO:0000313" key="15">
    <source>
        <dbReference type="EMBL" id="MBW19739.1"/>
    </source>
</evidence>
<evidence type="ECO:0000259" key="14">
    <source>
        <dbReference type="Pfam" id="PF02776"/>
    </source>
</evidence>
<dbReference type="GO" id="GO:0005777">
    <property type="term" value="C:peroxisome"/>
    <property type="evidence" value="ECO:0007669"/>
    <property type="project" value="TreeGrafter"/>
</dbReference>
<evidence type="ECO:0000256" key="3">
    <source>
        <dbReference type="ARBA" id="ARBA00022723"/>
    </source>
</evidence>
<keyword evidence="3" id="KW-0479">Metal-binding</keyword>
<comment type="catalytic activity">
    <reaction evidence="10">
        <text>2-hydroxyoctadecanoyl-CoA = heptadecanal + formyl-CoA</text>
        <dbReference type="Rhea" id="RHEA:55196"/>
        <dbReference type="ChEBI" id="CHEBI:57376"/>
        <dbReference type="ChEBI" id="CHEBI:74116"/>
        <dbReference type="ChEBI" id="CHEBI:138631"/>
    </reaction>
    <physiologicalReaction direction="left-to-right" evidence="10">
        <dbReference type="Rhea" id="RHEA:55197"/>
    </physiologicalReaction>
</comment>
<comment type="similarity">
    <text evidence="2 11">Belongs to the TPP enzyme family.</text>
</comment>
<dbReference type="CDD" id="cd02004">
    <property type="entry name" value="TPP_BZL_OCoD_HPCL"/>
    <property type="match status" value="1"/>
</dbReference>
<dbReference type="InterPro" id="IPR029061">
    <property type="entry name" value="THDP-binding"/>
</dbReference>
<organism evidence="15">
    <name type="scientific">Melanaphis sacchari</name>
    <dbReference type="NCBI Taxonomy" id="742174"/>
    <lineage>
        <taxon>Eukaryota</taxon>
        <taxon>Metazoa</taxon>
        <taxon>Ecdysozoa</taxon>
        <taxon>Arthropoda</taxon>
        <taxon>Hexapoda</taxon>
        <taxon>Insecta</taxon>
        <taxon>Pterygota</taxon>
        <taxon>Neoptera</taxon>
        <taxon>Paraneoptera</taxon>
        <taxon>Hemiptera</taxon>
        <taxon>Sternorrhyncha</taxon>
        <taxon>Aphidomorpha</taxon>
        <taxon>Aphidoidea</taxon>
        <taxon>Aphididae</taxon>
        <taxon>Aphidini</taxon>
        <taxon>Melanaphis</taxon>
    </lineage>
</organism>
<dbReference type="PANTHER" id="PTHR43710:SF2">
    <property type="entry name" value="2-HYDROXYACYL-COA LYASE 1"/>
    <property type="match status" value="1"/>
</dbReference>
<dbReference type="Pfam" id="PF02776">
    <property type="entry name" value="TPP_enzyme_N"/>
    <property type="match status" value="1"/>
</dbReference>
<keyword evidence="4" id="KW-0460">Magnesium</keyword>
<sequence>MSNDMEDIDGNTILAQALKHQGVEYVFGIIGFPVIELGMALQQVGLKYIGMRNEQSAVYAAQAIGYLTRKPGVCLVVSGPGLLHVTAGMANAQINCWPLLVIGGSCAEDHEGSGGFQECNQVELSRPYCKYSARPPSAALIPVHVEKAIRYATYGRPGAAYLDFPANLLSIRIPVDKIVDKPIISQPPIIFPDIQNIESTAELLINAKRPLIIIGKGAAYGRAENSIRHFIGQFGLPFIATPMGKGVVPDEHSLSVASARTYALLNADVILLLGARLNWILHFGKPPRFDSNVKFVQIDISAEELHNSQQATVAIQADMHAAVNALNVCLTKKKWKNLRNEWLNKLKEKCLSNKKYVESMMKDTSVPLNYYTVFQHIYDNIPKDCIIVSEGANTMDIGRAVLLNNLPRHRLDAGTFGTMGVGLGFAIAAALWCQKYEPGKRVLCVEGDSAFGFSGMEVETMVRYKLPIVIIVVNNNGIYGGVDESTWSLVQDSKNLTEIIPPNCLSVNTHYENMLTLFGRKGYFCSTVEQVSNAVKKSFMDTSGPSFINIMINPSADRKPQNFAWLTESKL</sequence>
<evidence type="ECO:0000256" key="8">
    <source>
        <dbReference type="ARBA" id="ARBA00044454"/>
    </source>
</evidence>
<feature type="domain" description="Thiamine pyrophosphate enzyme central" evidence="12">
    <location>
        <begin position="197"/>
        <end position="326"/>
    </location>
</feature>
<dbReference type="FunFam" id="3.40.50.970:FF:000067">
    <property type="entry name" value="2-hydroxyacyl-CoA lyase 1"/>
    <property type="match status" value="1"/>
</dbReference>
<dbReference type="InterPro" id="IPR045025">
    <property type="entry name" value="HACL1-like"/>
</dbReference>
<dbReference type="GO" id="GO:0000287">
    <property type="term" value="F:magnesium ion binding"/>
    <property type="evidence" value="ECO:0007669"/>
    <property type="project" value="InterPro"/>
</dbReference>
<dbReference type="Gene3D" id="3.40.50.970">
    <property type="match status" value="2"/>
</dbReference>
<evidence type="ECO:0000259" key="13">
    <source>
        <dbReference type="Pfam" id="PF02775"/>
    </source>
</evidence>
<dbReference type="FunFam" id="3.40.50.970:FF:000027">
    <property type="entry name" value="2-hydroxyacyl-CoA lyase 1"/>
    <property type="match status" value="1"/>
</dbReference>
<dbReference type="PANTHER" id="PTHR43710">
    <property type="entry name" value="2-HYDROXYACYL-COA LYASE"/>
    <property type="match status" value="1"/>
</dbReference>
<evidence type="ECO:0000256" key="10">
    <source>
        <dbReference type="ARBA" id="ARBA00048738"/>
    </source>
</evidence>
<dbReference type="InterPro" id="IPR012000">
    <property type="entry name" value="Thiamin_PyroP_enz_cen_dom"/>
</dbReference>
<dbReference type="Gene3D" id="3.40.50.1220">
    <property type="entry name" value="TPP-binding domain"/>
    <property type="match status" value="1"/>
</dbReference>
<proteinExistence type="inferred from homology"/>
<evidence type="ECO:0000256" key="11">
    <source>
        <dbReference type="RuleBase" id="RU362132"/>
    </source>
</evidence>
<comment type="catalytic activity">
    <reaction evidence="8">
        <text>an (R)-2-hydroxy-long-chain-fatty acyl-CoA = a long-chain fatty aldehyde + formyl-CoA</text>
        <dbReference type="Rhea" id="RHEA:67444"/>
        <dbReference type="ChEBI" id="CHEBI:17176"/>
        <dbReference type="ChEBI" id="CHEBI:57376"/>
        <dbReference type="ChEBI" id="CHEBI:170012"/>
        <dbReference type="EC" id="4.1.2.63"/>
    </reaction>
    <physiologicalReaction direction="left-to-right" evidence="8">
        <dbReference type="Rhea" id="RHEA:67445"/>
    </physiologicalReaction>
</comment>
<dbReference type="AlphaFoldDB" id="A0A2H8U0N6"/>
<evidence type="ECO:0000256" key="4">
    <source>
        <dbReference type="ARBA" id="ARBA00022842"/>
    </source>
</evidence>
<dbReference type="GO" id="GO:0001561">
    <property type="term" value="P:fatty acid alpha-oxidation"/>
    <property type="evidence" value="ECO:0007669"/>
    <property type="project" value="TreeGrafter"/>
</dbReference>
<dbReference type="CDD" id="cd07035">
    <property type="entry name" value="TPP_PYR_POX_like"/>
    <property type="match status" value="1"/>
</dbReference>
<dbReference type="FunFam" id="3.40.50.1220:FF:000006">
    <property type="entry name" value="2-hydroxyacyl-CoA lyase 1"/>
    <property type="match status" value="1"/>
</dbReference>
<keyword evidence="6 15" id="KW-0456">Lyase</keyword>
<accession>A0A2H8U0N6</accession>
<dbReference type="OrthoDB" id="16262at2759"/>
<dbReference type="Pfam" id="PF00205">
    <property type="entry name" value="TPP_enzyme_M"/>
    <property type="match status" value="1"/>
</dbReference>
<dbReference type="EC" id="4.1.2.63" evidence="9"/>
<feature type="domain" description="Thiamine pyrophosphate enzyme TPP-binding" evidence="13">
    <location>
        <begin position="392"/>
        <end position="550"/>
    </location>
</feature>
<comment type="catalytic activity">
    <reaction evidence="7">
        <text>a 2-hydroxy-3-methyl fatty acyl-CoA = a 2-methyl-branched fatty aldehyde + formyl-CoA</text>
        <dbReference type="Rhea" id="RHEA:25375"/>
        <dbReference type="ChEBI" id="CHEBI:49188"/>
        <dbReference type="ChEBI" id="CHEBI:57376"/>
        <dbReference type="ChEBI" id="CHEBI:58783"/>
        <dbReference type="EC" id="4.1.2.63"/>
    </reaction>
    <physiologicalReaction direction="left-to-right" evidence="7">
        <dbReference type="Rhea" id="RHEA:25376"/>
    </physiologicalReaction>
</comment>
<evidence type="ECO:0000256" key="5">
    <source>
        <dbReference type="ARBA" id="ARBA00023052"/>
    </source>
</evidence>
<dbReference type="SUPFAM" id="SSF52518">
    <property type="entry name" value="Thiamin diphosphate-binding fold (THDP-binding)"/>
    <property type="match status" value="2"/>
</dbReference>
<protein>
    <recommendedName>
        <fullName evidence="9">2-hydroxyacyl-CoA lyase</fullName>
        <ecNumber evidence="9">4.1.2.63</ecNumber>
    </recommendedName>
</protein>
<dbReference type="InterPro" id="IPR011766">
    <property type="entry name" value="TPP_enzyme_TPP-bd"/>
</dbReference>
<evidence type="ECO:0000256" key="7">
    <source>
        <dbReference type="ARBA" id="ARBA00044451"/>
    </source>
</evidence>
<keyword evidence="5 11" id="KW-0786">Thiamine pyrophosphate</keyword>
<evidence type="ECO:0000256" key="6">
    <source>
        <dbReference type="ARBA" id="ARBA00023239"/>
    </source>
</evidence>
<name>A0A2H8U0N6_9HEMI</name>
<dbReference type="SUPFAM" id="SSF52467">
    <property type="entry name" value="DHS-like NAD/FAD-binding domain"/>
    <property type="match status" value="1"/>
</dbReference>
<evidence type="ECO:0000256" key="9">
    <source>
        <dbReference type="ARBA" id="ARBA00044518"/>
    </source>
</evidence>